<keyword evidence="3" id="KW-0804">Transcription</keyword>
<dbReference type="InterPro" id="IPR001647">
    <property type="entry name" value="HTH_TetR"/>
</dbReference>
<dbReference type="EMBL" id="JACIEX010000015">
    <property type="protein sequence ID" value="MBB4095877.1"/>
    <property type="molecule type" value="Genomic_DNA"/>
</dbReference>
<keyword evidence="2 4" id="KW-0238">DNA-binding</keyword>
<comment type="caution">
    <text evidence="7">The sequence shown here is derived from an EMBL/GenBank/DDBJ whole genome shotgun (WGS) entry which is preliminary data.</text>
</comment>
<dbReference type="RefSeq" id="WP_140022764.1">
    <property type="nucleotide sequence ID" value="NZ_JACIEX010000015.1"/>
</dbReference>
<feature type="DNA-binding region" description="H-T-H motif" evidence="4">
    <location>
        <begin position="58"/>
        <end position="77"/>
    </location>
</feature>
<dbReference type="InterPro" id="IPR041490">
    <property type="entry name" value="KstR2_TetR_C"/>
</dbReference>
<reference evidence="6 9" key="3">
    <citation type="submission" date="2020-08" db="EMBL/GenBank/DDBJ databases">
        <title>Genomic Encyclopedia of Type Strains, Phase IV (KMG-IV): sequencing the most valuable type-strain genomes for metagenomic binning, comparative biology and taxonomic classification.</title>
        <authorList>
            <person name="Goeker M."/>
        </authorList>
    </citation>
    <scope>NUCLEOTIDE SEQUENCE [LARGE SCALE GENOMIC DNA]</scope>
    <source>
        <strain evidence="6 9">DSM 23868</strain>
    </source>
</reference>
<dbReference type="PANTHER" id="PTHR30055">
    <property type="entry name" value="HTH-TYPE TRANSCRIPTIONAL REGULATOR RUTR"/>
    <property type="match status" value="1"/>
</dbReference>
<dbReference type="PANTHER" id="PTHR30055:SF240">
    <property type="entry name" value="HTH-TYPE TRANSCRIPTIONAL REGULATOR ACRR"/>
    <property type="match status" value="1"/>
</dbReference>
<dbReference type="PRINTS" id="PR00455">
    <property type="entry name" value="HTHTETR"/>
</dbReference>
<feature type="domain" description="HTH tetR-type" evidence="5">
    <location>
        <begin position="35"/>
        <end position="95"/>
    </location>
</feature>
<evidence type="ECO:0000313" key="8">
    <source>
        <dbReference type="Proteomes" id="UP000313390"/>
    </source>
</evidence>
<dbReference type="Gene3D" id="1.10.10.60">
    <property type="entry name" value="Homeodomain-like"/>
    <property type="match status" value="1"/>
</dbReference>
<name>A0A5C5CD52_9HYPH</name>
<dbReference type="InterPro" id="IPR009057">
    <property type="entry name" value="Homeodomain-like_sf"/>
</dbReference>
<dbReference type="Gene3D" id="1.10.357.10">
    <property type="entry name" value="Tetracycline Repressor, domain 2"/>
    <property type="match status" value="1"/>
</dbReference>
<keyword evidence="9" id="KW-1185">Reference proteome</keyword>
<dbReference type="GO" id="GO:0000976">
    <property type="term" value="F:transcription cis-regulatory region binding"/>
    <property type="evidence" value="ECO:0007669"/>
    <property type="project" value="TreeGrafter"/>
</dbReference>
<dbReference type="AlphaFoldDB" id="A0A5C5CD52"/>
<dbReference type="SUPFAM" id="SSF46689">
    <property type="entry name" value="Homeodomain-like"/>
    <property type="match status" value="1"/>
</dbReference>
<dbReference type="EMBL" id="VEWK01000016">
    <property type="protein sequence ID" value="TNV09101.1"/>
    <property type="molecule type" value="Genomic_DNA"/>
</dbReference>
<dbReference type="InterPro" id="IPR050109">
    <property type="entry name" value="HTH-type_TetR-like_transc_reg"/>
</dbReference>
<evidence type="ECO:0000313" key="6">
    <source>
        <dbReference type="EMBL" id="MBB4095877.1"/>
    </source>
</evidence>
<evidence type="ECO:0000256" key="2">
    <source>
        <dbReference type="ARBA" id="ARBA00023125"/>
    </source>
</evidence>
<dbReference type="Proteomes" id="UP000553980">
    <property type="component" value="Unassembled WGS sequence"/>
</dbReference>
<dbReference type="InterPro" id="IPR036271">
    <property type="entry name" value="Tet_transcr_reg_TetR-rel_C_sf"/>
</dbReference>
<evidence type="ECO:0000313" key="9">
    <source>
        <dbReference type="Proteomes" id="UP000553980"/>
    </source>
</evidence>
<dbReference type="PROSITE" id="PS50977">
    <property type="entry name" value="HTH_TETR_2"/>
    <property type="match status" value="1"/>
</dbReference>
<proteinExistence type="predicted"/>
<sequence length="232" mass="26663">MPALTSDALNTSEICRRMIERNPNTIRVQKERMALPKLIRIVEATLQLSRRQGFHATSLRELAAEAGMSMGGLYAYFDSKNSLLRMMITEVSNTIVEYLKDAPDEIIADPREHLNWLIRTHVEVTDRMHNWFAFSYMEVRFFAQEERDLALDGELATEKIFASVLQVGVDKGCFNIDDVNLTAALLKPLLQDWYVKHGKYRRRRISARQYADAIIDLVDRAYSSASCLSLRT</sequence>
<dbReference type="Pfam" id="PF00440">
    <property type="entry name" value="TetR_N"/>
    <property type="match status" value="1"/>
</dbReference>
<keyword evidence="1" id="KW-0805">Transcription regulation</keyword>
<evidence type="ECO:0000256" key="1">
    <source>
        <dbReference type="ARBA" id="ARBA00023015"/>
    </source>
</evidence>
<accession>A0A5C5CD52</accession>
<evidence type="ECO:0000259" key="5">
    <source>
        <dbReference type="PROSITE" id="PS50977"/>
    </source>
</evidence>
<dbReference type="OrthoDB" id="9808189at2"/>
<dbReference type="Proteomes" id="UP000313390">
    <property type="component" value="Unassembled WGS sequence"/>
</dbReference>
<evidence type="ECO:0000256" key="3">
    <source>
        <dbReference type="ARBA" id="ARBA00023163"/>
    </source>
</evidence>
<organism evidence="7 8">
    <name type="scientific">Brucella pecoris</name>
    <dbReference type="NCBI Taxonomy" id="867683"/>
    <lineage>
        <taxon>Bacteria</taxon>
        <taxon>Pseudomonadati</taxon>
        <taxon>Pseudomonadota</taxon>
        <taxon>Alphaproteobacteria</taxon>
        <taxon>Hyphomicrobiales</taxon>
        <taxon>Brucellaceae</taxon>
        <taxon>Brucella/Ochrobactrum group</taxon>
        <taxon>Brucella</taxon>
    </lineage>
</organism>
<evidence type="ECO:0000313" key="7">
    <source>
        <dbReference type="EMBL" id="TNV09101.1"/>
    </source>
</evidence>
<reference evidence="7" key="2">
    <citation type="submission" date="2019-06" db="EMBL/GenBank/DDBJ databases">
        <authorList>
            <person name="Hu M."/>
        </authorList>
    </citation>
    <scope>NUCLEOTIDE SEQUENCE</scope>
    <source>
        <strain evidence="7">08RB2639</strain>
    </source>
</reference>
<dbReference type="GO" id="GO:0003700">
    <property type="term" value="F:DNA-binding transcription factor activity"/>
    <property type="evidence" value="ECO:0007669"/>
    <property type="project" value="TreeGrafter"/>
</dbReference>
<dbReference type="SUPFAM" id="SSF48498">
    <property type="entry name" value="Tetracyclin repressor-like, C-terminal domain"/>
    <property type="match status" value="1"/>
</dbReference>
<protein>
    <submittedName>
        <fullName evidence="6 7">AcrR family transcriptional regulator</fullName>
    </submittedName>
</protein>
<dbReference type="Pfam" id="PF17932">
    <property type="entry name" value="TetR_C_24"/>
    <property type="match status" value="1"/>
</dbReference>
<gene>
    <name evidence="7" type="ORF">FIB18_22045</name>
    <name evidence="6" type="ORF">GGQ79_004430</name>
</gene>
<evidence type="ECO:0000256" key="4">
    <source>
        <dbReference type="PROSITE-ProRule" id="PRU00335"/>
    </source>
</evidence>
<reference evidence="7 8" key="1">
    <citation type="journal article" date="2011" name="Int. J. Syst. Evol. Microbiol.">
        <title>Ochrobactrum pecoris sp. nov., isolated from farm animals.</title>
        <authorList>
            <person name="Kampfer P."/>
            <person name="Huber B."/>
            <person name="Busse H.J."/>
            <person name="Scholz H.C."/>
            <person name="Tomaso H."/>
            <person name="Hotzel H."/>
            <person name="Melzer F."/>
        </authorList>
    </citation>
    <scope>NUCLEOTIDE SEQUENCE [LARGE SCALE GENOMIC DNA]</scope>
    <source>
        <strain evidence="7 8">08RB2639</strain>
    </source>
</reference>